<feature type="region of interest" description="Disordered" evidence="1">
    <location>
        <begin position="659"/>
        <end position="681"/>
    </location>
</feature>
<reference evidence="2" key="1">
    <citation type="journal article" date="2020" name="Nature">
        <title>Giant virus diversity and host interactions through global metagenomics.</title>
        <authorList>
            <person name="Schulz F."/>
            <person name="Roux S."/>
            <person name="Paez-Espino D."/>
            <person name="Jungbluth S."/>
            <person name="Walsh D.A."/>
            <person name="Denef V.J."/>
            <person name="McMahon K.D."/>
            <person name="Konstantinidis K.T."/>
            <person name="Eloe-Fadrosh E.A."/>
            <person name="Kyrpides N.C."/>
            <person name="Woyke T."/>
        </authorList>
    </citation>
    <scope>NUCLEOTIDE SEQUENCE</scope>
    <source>
        <strain evidence="2">GVMAG-S-ERX555943-30</strain>
    </source>
</reference>
<accession>A0A6C0AUI4</accession>
<sequence>MDLSQTKLSKREWDNLEVPVSSSEKRILKLIQEGFYNVNIFSNYHTSLFSFTKIQKTPVIESMLYKKYFQDALQKTIRKYGKKINIPSQNTSSNSADNELRRLNSADMIRIQNLDASIKENSQYIFEFLLIFIFNDLLKCFHKGVNFYACHLYTIIQLRKSSISNINTHVLQTMEPYLQYLASNTDATTMVQRAYEYIEQNPYLLKYEDITLFRHQKELFTHFSPPSETNPFQPKLVFYTAPTGTGKTLSPIGLSENYRIIFVCVARHIGLALAKSCISVEKKVAFAFGCNSPDDIRLHYFSAVEYTKHRRSGGIGKVDNSVGTNVELMICDVHSYLIAMEYMLEFNDPQQIITYWDEPTITMDYETHDLHNTIRNNWLHNKIPSVVLSCATLPPEHEIEPVRQSFSNKFENAIIHYISSYDCRKSIPILNKEGKPVLPHYLFNDFQELQNCLNHCNNNKTLLRYFDLQEIVQVVLFLNESEFLEPSLQINNYFQNHLEDIHMNSLKIYYLEAMSSITQEQWTIIHNHFSQNHESRFIPPITRQKSESNSFTSSSDDLAGEHLFRSISMSSLTDNKPKPYKNTGGLLVTTSDANTLTDGPTLFLCEDVNKIGTFYIQQTKIPDNVLQNVLYKITKNDEIARKIDNLEREIEVYESKTLGASSDNDRKSSKDSDRMTNESRKCHAQIEKLRKDIRSISLDPKYIPNSVQHQQLWNYFGDINERAFVSNIDEQSIRDIMALPIENTLKLLLLLGIGLFIEDTHVQYKEIIKRLAYSQQLYMIIASSDYIYGTNYQFCHGFIGKDLSNMTQQKTIQALGRFGRNNIQQDYTVRIRDDTLLHKLFETQENDLESINMCRLFG</sequence>
<dbReference type="AlphaFoldDB" id="A0A6C0AUI4"/>
<feature type="compositionally biased region" description="Basic and acidic residues" evidence="1">
    <location>
        <begin position="663"/>
        <end position="681"/>
    </location>
</feature>
<name>A0A6C0AUI4_9ZZZZ</name>
<proteinExistence type="predicted"/>
<dbReference type="EMBL" id="MN738757">
    <property type="protein sequence ID" value="QHS83474.1"/>
    <property type="molecule type" value="Genomic_DNA"/>
</dbReference>
<evidence type="ECO:0000256" key="1">
    <source>
        <dbReference type="SAM" id="MobiDB-lite"/>
    </source>
</evidence>
<evidence type="ECO:0000313" key="2">
    <source>
        <dbReference type="EMBL" id="QHS83474.1"/>
    </source>
</evidence>
<protein>
    <submittedName>
        <fullName evidence="2">Uncharacterized protein</fullName>
    </submittedName>
</protein>
<organism evidence="2">
    <name type="scientific">viral metagenome</name>
    <dbReference type="NCBI Taxonomy" id="1070528"/>
    <lineage>
        <taxon>unclassified sequences</taxon>
        <taxon>metagenomes</taxon>
        <taxon>organismal metagenomes</taxon>
    </lineage>
</organism>